<accession>A0A4R4W5C7</accession>
<dbReference type="OrthoDB" id="9791637at2"/>
<proteinExistence type="predicted"/>
<sequence>MTYTGSQALVVPAEAAEVVALPAGGAFTLLADASGTAGALGANRLTLGAGRDGANPHFHAFSTELFYVLDGVMEFLVGEEVATVSEGGLVVVPPRVPHAFGATPGTDTELLSVLAPGVERFGYFRQLARVQHGLAPFDSLLPEQERYDVHFVDAAAWRSLRSSR</sequence>
<dbReference type="Proteomes" id="UP000294543">
    <property type="component" value="Unassembled WGS sequence"/>
</dbReference>
<evidence type="ECO:0000313" key="2">
    <source>
        <dbReference type="EMBL" id="TDD13762.1"/>
    </source>
</evidence>
<organism evidence="2 3">
    <name type="scientific">Nonomuraea diastatica</name>
    <dbReference type="NCBI Taxonomy" id="1848329"/>
    <lineage>
        <taxon>Bacteria</taxon>
        <taxon>Bacillati</taxon>
        <taxon>Actinomycetota</taxon>
        <taxon>Actinomycetes</taxon>
        <taxon>Streptosporangiales</taxon>
        <taxon>Streptosporangiaceae</taxon>
        <taxon>Nonomuraea</taxon>
    </lineage>
</organism>
<dbReference type="InterPro" id="IPR013096">
    <property type="entry name" value="Cupin_2"/>
</dbReference>
<dbReference type="Pfam" id="PF07883">
    <property type="entry name" value="Cupin_2"/>
    <property type="match status" value="1"/>
</dbReference>
<reference evidence="2 3" key="1">
    <citation type="submission" date="2019-03" db="EMBL/GenBank/DDBJ databases">
        <title>Draft genome sequences of novel Actinobacteria.</title>
        <authorList>
            <person name="Sahin N."/>
            <person name="Ay H."/>
            <person name="Saygin H."/>
        </authorList>
    </citation>
    <scope>NUCLEOTIDE SEQUENCE [LARGE SCALE GENOMIC DNA]</scope>
    <source>
        <strain evidence="2 3">KC712</strain>
    </source>
</reference>
<gene>
    <name evidence="2" type="ORF">E1294_39800</name>
</gene>
<name>A0A4R4W5C7_9ACTN</name>
<evidence type="ECO:0000313" key="3">
    <source>
        <dbReference type="Proteomes" id="UP000294543"/>
    </source>
</evidence>
<dbReference type="EMBL" id="SMKP01000165">
    <property type="protein sequence ID" value="TDD13762.1"/>
    <property type="molecule type" value="Genomic_DNA"/>
</dbReference>
<dbReference type="AlphaFoldDB" id="A0A4R4W5C7"/>
<dbReference type="InterPro" id="IPR053146">
    <property type="entry name" value="QDO-like"/>
</dbReference>
<dbReference type="RefSeq" id="WP_132516139.1">
    <property type="nucleotide sequence ID" value="NZ_SMKP01000165.1"/>
</dbReference>
<dbReference type="Gene3D" id="2.60.120.10">
    <property type="entry name" value="Jelly Rolls"/>
    <property type="match status" value="1"/>
</dbReference>
<dbReference type="SUPFAM" id="SSF51182">
    <property type="entry name" value="RmlC-like cupins"/>
    <property type="match status" value="1"/>
</dbReference>
<comment type="caution">
    <text evidence="2">The sequence shown here is derived from an EMBL/GenBank/DDBJ whole genome shotgun (WGS) entry which is preliminary data.</text>
</comment>
<feature type="domain" description="Cupin type-2" evidence="1">
    <location>
        <begin position="45"/>
        <end position="113"/>
    </location>
</feature>
<dbReference type="InterPro" id="IPR014710">
    <property type="entry name" value="RmlC-like_jellyroll"/>
</dbReference>
<keyword evidence="3" id="KW-1185">Reference proteome</keyword>
<protein>
    <submittedName>
        <fullName evidence="2">Cupin domain-containing protein</fullName>
    </submittedName>
</protein>
<dbReference type="PANTHER" id="PTHR36440:SF1">
    <property type="entry name" value="PUTATIVE (AFU_ORTHOLOGUE AFUA_8G07350)-RELATED"/>
    <property type="match status" value="1"/>
</dbReference>
<dbReference type="InterPro" id="IPR011051">
    <property type="entry name" value="RmlC_Cupin_sf"/>
</dbReference>
<dbReference type="PANTHER" id="PTHR36440">
    <property type="entry name" value="PUTATIVE (AFU_ORTHOLOGUE AFUA_8G07350)-RELATED"/>
    <property type="match status" value="1"/>
</dbReference>
<evidence type="ECO:0000259" key="1">
    <source>
        <dbReference type="Pfam" id="PF07883"/>
    </source>
</evidence>